<reference evidence="1 2" key="1">
    <citation type="submission" date="2015-01" db="EMBL/GenBank/DDBJ databases">
        <title>Evolution of Trichinella species and genotypes.</title>
        <authorList>
            <person name="Korhonen P.K."/>
            <person name="Edoardo P."/>
            <person name="Giuseppe L.R."/>
            <person name="Gasser R.B."/>
        </authorList>
    </citation>
    <scope>NUCLEOTIDE SEQUENCE [LARGE SCALE GENOMIC DNA]</scope>
    <source>
        <strain evidence="1">ISS1029</strain>
    </source>
</reference>
<evidence type="ECO:0000313" key="2">
    <source>
        <dbReference type="Proteomes" id="UP000055024"/>
    </source>
</evidence>
<sequence>MKVVSLAFGFPRRGCSFLFPLEHWTRTNKQQQQQQQQQTSAKLISSLDFRLTLLDDASSRTGASTFLSFSDNFVPVQRRPSDRWDSLQCEGFFARAVRKHLLKYSILCKHQPEKWKIFKKKKARTKTFTIANCVATSSQRLINTVHTCAMKNLENFFDWQSATSGNYPHLNHYQFHLHSQIKNLNFIAAKKFTAINYIQCASSYEIYGLKH</sequence>
<evidence type="ECO:0000313" key="1">
    <source>
        <dbReference type="EMBL" id="KRZ13860.1"/>
    </source>
</evidence>
<dbReference type="Proteomes" id="UP000055024">
    <property type="component" value="Unassembled WGS sequence"/>
</dbReference>
<accession>A0A0V1HUI2</accession>
<dbReference type="EMBL" id="JYDP01000029">
    <property type="protein sequence ID" value="KRZ13860.1"/>
    <property type="molecule type" value="Genomic_DNA"/>
</dbReference>
<protein>
    <submittedName>
        <fullName evidence="1">Uncharacterized protein</fullName>
    </submittedName>
</protein>
<dbReference type="OrthoDB" id="5917826at2759"/>
<comment type="caution">
    <text evidence="1">The sequence shown here is derived from an EMBL/GenBank/DDBJ whole genome shotgun (WGS) entry which is preliminary data.</text>
</comment>
<proteinExistence type="predicted"/>
<dbReference type="AlphaFoldDB" id="A0A0V1HUI2"/>
<gene>
    <name evidence="1" type="ORF">T11_4793</name>
</gene>
<name>A0A0V1HUI2_9BILA</name>
<organism evidence="1 2">
    <name type="scientific">Trichinella zimbabwensis</name>
    <dbReference type="NCBI Taxonomy" id="268475"/>
    <lineage>
        <taxon>Eukaryota</taxon>
        <taxon>Metazoa</taxon>
        <taxon>Ecdysozoa</taxon>
        <taxon>Nematoda</taxon>
        <taxon>Enoplea</taxon>
        <taxon>Dorylaimia</taxon>
        <taxon>Trichinellida</taxon>
        <taxon>Trichinellidae</taxon>
        <taxon>Trichinella</taxon>
    </lineage>
</organism>
<keyword evidence="2" id="KW-1185">Reference proteome</keyword>